<evidence type="ECO:0000256" key="2">
    <source>
        <dbReference type="SAM" id="SignalP"/>
    </source>
</evidence>
<feature type="compositionally biased region" description="Polar residues" evidence="1">
    <location>
        <begin position="28"/>
        <end position="49"/>
    </location>
</feature>
<keyword evidence="2" id="KW-0732">Signal</keyword>
<gene>
    <name evidence="3" type="ORF">PsB1_0156</name>
</gene>
<dbReference type="Pfam" id="PF11720">
    <property type="entry name" value="Inhibitor_I78"/>
    <property type="match status" value="1"/>
</dbReference>
<feature type="region of interest" description="Disordered" evidence="1">
    <location>
        <begin position="28"/>
        <end position="54"/>
    </location>
</feature>
<feature type="chain" id="PRO_5046928787" description="Peptidase inhibitor I78 family protein" evidence="2">
    <location>
        <begin position="24"/>
        <end position="116"/>
    </location>
</feature>
<protein>
    <recommendedName>
        <fullName evidence="5">Peptidase inhibitor I78 family protein</fullName>
    </recommendedName>
</protein>
<dbReference type="RefSeq" id="WP_420887843.1">
    <property type="nucleotide sequence ID" value="NZ_BPFZ01000001.1"/>
</dbReference>
<dbReference type="EMBL" id="BPFZ01000001">
    <property type="protein sequence ID" value="GIU66002.1"/>
    <property type="molecule type" value="Genomic_DNA"/>
</dbReference>
<keyword evidence="4" id="KW-1185">Reference proteome</keyword>
<organism evidence="3 4">
    <name type="scientific">Candidatus Phycosocius spiralis</name>
    <dbReference type="NCBI Taxonomy" id="2815099"/>
    <lineage>
        <taxon>Bacteria</taxon>
        <taxon>Pseudomonadati</taxon>
        <taxon>Pseudomonadota</taxon>
        <taxon>Alphaproteobacteria</taxon>
        <taxon>Caulobacterales</taxon>
        <taxon>Caulobacterales incertae sedis</taxon>
        <taxon>Candidatus Phycosocius</taxon>
    </lineage>
</organism>
<evidence type="ECO:0000313" key="3">
    <source>
        <dbReference type="EMBL" id="GIU66002.1"/>
    </source>
</evidence>
<evidence type="ECO:0000313" key="4">
    <source>
        <dbReference type="Proteomes" id="UP001161064"/>
    </source>
</evidence>
<feature type="signal peptide" evidence="2">
    <location>
        <begin position="1"/>
        <end position="23"/>
    </location>
</feature>
<sequence>MGQKSISYSLMIVIFCLSGTVFAQTPLSQPLTSGPASKQDPQPHSTPPQIQDKLPKCDARPYQYLVGRTISDVLTVKLPPGTRIYRVGDPLSSEVNPGKLTIELNRGTRVARVYCS</sequence>
<reference evidence="3" key="1">
    <citation type="submission" date="2021-05" db="EMBL/GenBank/DDBJ databases">
        <authorList>
            <person name="Tanabe Y."/>
        </authorList>
    </citation>
    <scope>NUCLEOTIDE SEQUENCE</scope>
    <source>
        <strain evidence="3">BOTRYCO-1</strain>
    </source>
</reference>
<dbReference type="Gene3D" id="3.30.10.10">
    <property type="entry name" value="Trypsin Inhibitor V, subunit A"/>
    <property type="match status" value="1"/>
</dbReference>
<evidence type="ECO:0008006" key="5">
    <source>
        <dbReference type="Google" id="ProtNLM"/>
    </source>
</evidence>
<name>A0ABQ4PSM0_9PROT</name>
<dbReference type="Proteomes" id="UP001161064">
    <property type="component" value="Unassembled WGS sequence"/>
</dbReference>
<reference evidence="3" key="2">
    <citation type="journal article" date="2023" name="ISME Commun">
        <title>Characterization of a bloom-associated alphaproteobacterial lineage, 'Candidatus Phycosocius': insights into freshwater algal-bacterial interactions.</title>
        <authorList>
            <person name="Tanabe Y."/>
            <person name="Yamaguchi H."/>
            <person name="Yoshida M."/>
            <person name="Kai A."/>
            <person name="Okazaki Y."/>
        </authorList>
    </citation>
    <scope>NUCLEOTIDE SEQUENCE</scope>
    <source>
        <strain evidence="3">BOTRYCO-1</strain>
    </source>
</reference>
<accession>A0ABQ4PSM0</accession>
<dbReference type="InterPro" id="IPR021719">
    <property type="entry name" value="Prot_inh_I78"/>
</dbReference>
<proteinExistence type="predicted"/>
<comment type="caution">
    <text evidence="3">The sequence shown here is derived from an EMBL/GenBank/DDBJ whole genome shotgun (WGS) entry which is preliminary data.</text>
</comment>
<evidence type="ECO:0000256" key="1">
    <source>
        <dbReference type="SAM" id="MobiDB-lite"/>
    </source>
</evidence>